<keyword evidence="5" id="KW-0874">Quinone</keyword>
<evidence type="ECO:0000256" key="4">
    <source>
        <dbReference type="ARBA" id="ARBA00023136"/>
    </source>
</evidence>
<feature type="domain" description="NADH:quinone oxidoreductase/Mrp antiporter transmembrane" evidence="7">
    <location>
        <begin position="130"/>
        <end position="422"/>
    </location>
</feature>
<dbReference type="NCBIfam" id="TIGR01770">
    <property type="entry name" value="NDH_I_N"/>
    <property type="match status" value="1"/>
</dbReference>
<reference evidence="9" key="1">
    <citation type="submission" date="2023-07" db="EMBL/GenBank/DDBJ databases">
        <authorList>
            <person name="Haufschild T."/>
            <person name="Kallscheuer N."/>
            <person name="Hammer J."/>
            <person name="Kohn T."/>
            <person name="Kabuu M."/>
            <person name="Jogler M."/>
            <person name="Wohfarth N."/>
            <person name="Heuer A."/>
            <person name="Rohde M."/>
            <person name="van Teeseling M.C.F."/>
            <person name="Jogler C."/>
        </authorList>
    </citation>
    <scope>NUCLEOTIDE SEQUENCE</scope>
    <source>
        <strain evidence="8">Strain 138</strain>
        <strain evidence="9">Strain 318</strain>
    </source>
</reference>
<feature type="transmembrane region" description="Helical" evidence="5">
    <location>
        <begin position="209"/>
        <end position="235"/>
    </location>
</feature>
<dbReference type="InterPro" id="IPR010096">
    <property type="entry name" value="NADH-Q_OxRdtase_suN/2"/>
</dbReference>
<feature type="transmembrane region" description="Helical" evidence="5">
    <location>
        <begin position="165"/>
        <end position="189"/>
    </location>
</feature>
<keyword evidence="5" id="KW-1278">Translocase</keyword>
<feature type="transmembrane region" description="Helical" evidence="5">
    <location>
        <begin position="45"/>
        <end position="65"/>
    </location>
</feature>
<name>A0AA49JZY1_9BACT</name>
<keyword evidence="5" id="KW-1003">Cell membrane</keyword>
<dbReference type="GO" id="GO:0042773">
    <property type="term" value="P:ATP synthesis coupled electron transport"/>
    <property type="evidence" value="ECO:0007669"/>
    <property type="project" value="InterPro"/>
</dbReference>
<organism evidence="9 10">
    <name type="scientific">Pseudogemmatithrix spongiicola</name>
    <dbReference type="NCBI Taxonomy" id="3062599"/>
    <lineage>
        <taxon>Bacteria</taxon>
        <taxon>Pseudomonadati</taxon>
        <taxon>Gemmatimonadota</taxon>
        <taxon>Gemmatimonadia</taxon>
        <taxon>Gemmatimonadales</taxon>
        <taxon>Gemmatimonadaceae</taxon>
        <taxon>Pseudogemmatithrix</taxon>
    </lineage>
</organism>
<feature type="transmembrane region" description="Helical" evidence="5">
    <location>
        <begin position="330"/>
        <end position="353"/>
    </location>
</feature>
<dbReference type="Proteomes" id="UP001229955">
    <property type="component" value="Chromosome"/>
</dbReference>
<dbReference type="Pfam" id="PF00361">
    <property type="entry name" value="Proton_antipo_M"/>
    <property type="match status" value="1"/>
</dbReference>
<keyword evidence="5" id="KW-0830">Ubiquinone</keyword>
<evidence type="ECO:0000259" key="7">
    <source>
        <dbReference type="Pfam" id="PF00361"/>
    </source>
</evidence>
<feature type="transmembrane region" description="Helical" evidence="5">
    <location>
        <begin position="455"/>
        <end position="476"/>
    </location>
</feature>
<dbReference type="PANTHER" id="PTHR22773">
    <property type="entry name" value="NADH DEHYDROGENASE"/>
    <property type="match status" value="1"/>
</dbReference>
<evidence type="ECO:0000256" key="5">
    <source>
        <dbReference type="HAMAP-Rule" id="MF_00445"/>
    </source>
</evidence>
<keyword evidence="2 5" id="KW-0812">Transmembrane</keyword>
<dbReference type="GO" id="GO:0012505">
    <property type="term" value="C:endomembrane system"/>
    <property type="evidence" value="ECO:0007669"/>
    <property type="project" value="UniProtKB-SubCell"/>
</dbReference>
<evidence type="ECO:0000313" key="10">
    <source>
        <dbReference type="Proteomes" id="UP001229955"/>
    </source>
</evidence>
<dbReference type="EC" id="7.1.1.-" evidence="5"/>
<keyword evidence="4 5" id="KW-0472">Membrane</keyword>
<feature type="transmembrane region" description="Helical" evidence="5">
    <location>
        <begin position="80"/>
        <end position="100"/>
    </location>
</feature>
<evidence type="ECO:0000256" key="2">
    <source>
        <dbReference type="ARBA" id="ARBA00022692"/>
    </source>
</evidence>
<dbReference type="AlphaFoldDB" id="A0AA49JZY1"/>
<keyword evidence="5" id="KW-0813">Transport</keyword>
<keyword evidence="3 5" id="KW-1133">Transmembrane helix</keyword>
<accession>A0AA49JZY1</accession>
<evidence type="ECO:0000313" key="8">
    <source>
        <dbReference type="EMBL" id="WKW12212.1"/>
    </source>
</evidence>
<sequence>MTYDLAFPMQLATALLPDILLLTGATILMLVAAWKPESLAHQRTVGVGSLVVLAVTLAATIKYALAGASAAPGVIAADSLRWTVDIVVLLAAMGTVALAIEYNERHGIAHGEMHVLVLFATAGMMVLAAARDLMTFFIGLEIMSVAVYVLAGMNRRSGKAAEASLKYFLLGAFATGFLLYGMALIYGATGQTQLTEISRIVLRYTLGDHPMLLVGVGLLSIGLFFKVAAVPFHTWAPDVYEGAPTPITAFMAAAVKAAVFAGFARIWYESLYLVKVWPTVFAWVAIASMIVGNVMALRQQSVKRMLAYSSVAHTGYLLVTLLALSSAGSAALVFYLFAYTLATFGAFAVVTILQDGSERAVTTADFAGLWQTRPVLAVGMTVYLLSLLGFPVFGGLGFFAKWYLLGAALASNVGLQVVVVILVLTSLVSAGYYLQIVRAMFMQERGEQALAPQSAGVLTRVVLAGAAAAILALGIFPGPVAKWATGNAGVKPLEADVLSDVNAQGQPR</sequence>
<keyword evidence="10" id="KW-1185">Reference proteome</keyword>
<comment type="catalytic activity">
    <reaction evidence="5">
        <text>a quinone + NADH + 5 H(+)(in) = a quinol + NAD(+) + 4 H(+)(out)</text>
        <dbReference type="Rhea" id="RHEA:57888"/>
        <dbReference type="ChEBI" id="CHEBI:15378"/>
        <dbReference type="ChEBI" id="CHEBI:24646"/>
        <dbReference type="ChEBI" id="CHEBI:57540"/>
        <dbReference type="ChEBI" id="CHEBI:57945"/>
        <dbReference type="ChEBI" id="CHEBI:132124"/>
    </reaction>
</comment>
<feature type="transmembrane region" description="Helical" evidence="5">
    <location>
        <begin position="136"/>
        <end position="153"/>
    </location>
</feature>
<feature type="transmembrane region" description="Helical" evidence="5">
    <location>
        <begin position="12"/>
        <end position="33"/>
    </location>
</feature>
<evidence type="ECO:0000256" key="3">
    <source>
        <dbReference type="ARBA" id="ARBA00022989"/>
    </source>
</evidence>
<feature type="transmembrane region" description="Helical" evidence="5">
    <location>
        <begin position="112"/>
        <end position="130"/>
    </location>
</feature>
<dbReference type="HAMAP" id="MF_00445">
    <property type="entry name" value="NDH1_NuoN_1"/>
    <property type="match status" value="1"/>
</dbReference>
<dbReference type="KEGG" id="pspc:Strain318_001494"/>
<dbReference type="InterPro" id="IPR001750">
    <property type="entry name" value="ND/Mrp_TM"/>
</dbReference>
<dbReference type="GO" id="GO:0048038">
    <property type="term" value="F:quinone binding"/>
    <property type="evidence" value="ECO:0007669"/>
    <property type="project" value="UniProtKB-KW"/>
</dbReference>
<comment type="subcellular location">
    <subcellularLocation>
        <location evidence="5">Cell membrane</location>
        <topology evidence="5">Multi-pass membrane protein</topology>
    </subcellularLocation>
    <subcellularLocation>
        <location evidence="1">Endomembrane system</location>
        <topology evidence="1">Multi-pass membrane protein</topology>
    </subcellularLocation>
    <subcellularLocation>
        <location evidence="6">Membrane</location>
        <topology evidence="6">Multi-pass membrane protein</topology>
    </subcellularLocation>
</comment>
<dbReference type="EMBL" id="CP130613">
    <property type="protein sequence ID" value="WKW15121.1"/>
    <property type="molecule type" value="Genomic_DNA"/>
</dbReference>
<dbReference type="EMBL" id="CP130612">
    <property type="protein sequence ID" value="WKW12212.1"/>
    <property type="molecule type" value="Genomic_DNA"/>
</dbReference>
<evidence type="ECO:0000256" key="1">
    <source>
        <dbReference type="ARBA" id="ARBA00004127"/>
    </source>
</evidence>
<feature type="transmembrane region" description="Helical" evidence="5">
    <location>
        <begin position="305"/>
        <end position="324"/>
    </location>
</feature>
<accession>A0AA49JUQ1</accession>
<comment type="similarity">
    <text evidence="5">Belongs to the complex I subunit 2 family.</text>
</comment>
<dbReference type="RefSeq" id="WP_367885093.1">
    <property type="nucleotide sequence ID" value="NZ_CP130612.1"/>
</dbReference>
<feature type="transmembrane region" description="Helical" evidence="5">
    <location>
        <begin position="280"/>
        <end position="298"/>
    </location>
</feature>
<keyword evidence="5" id="KW-0520">NAD</keyword>
<feature type="transmembrane region" description="Helical" evidence="5">
    <location>
        <begin position="247"/>
        <end position="268"/>
    </location>
</feature>
<evidence type="ECO:0000256" key="6">
    <source>
        <dbReference type="RuleBase" id="RU000320"/>
    </source>
</evidence>
<comment type="subunit">
    <text evidence="5">NDH-1 is composed of 14 different subunits. Subunits NuoA, H, J, K, L, M, N constitute the membrane sector of the complex.</text>
</comment>
<dbReference type="GO" id="GO:0005886">
    <property type="term" value="C:plasma membrane"/>
    <property type="evidence" value="ECO:0007669"/>
    <property type="project" value="UniProtKB-SubCell"/>
</dbReference>
<dbReference type="GO" id="GO:0050136">
    <property type="term" value="F:NADH dehydrogenase (quinone) (non-electrogenic) activity"/>
    <property type="evidence" value="ECO:0007669"/>
    <property type="project" value="UniProtKB-UniRule"/>
</dbReference>
<gene>
    <name evidence="5" type="primary">nuoN</name>
    <name evidence="8" type="ORF">Strain138_001494</name>
    <name evidence="9" type="ORF">Strain318_001494</name>
</gene>
<comment type="function">
    <text evidence="5">NDH-1 shuttles electrons from NADH, via FMN and iron-sulfur (Fe-S) centers, to quinones in the respiratory chain. The immediate electron acceptor for the enzyme in this species is believed to be ubiquinone. Couples the redox reaction to proton translocation (for every two electrons transferred, four hydrogen ions are translocated across the cytoplasmic membrane), and thus conserves the redox energy in a proton gradient.</text>
</comment>
<proteinExistence type="inferred from homology"/>
<evidence type="ECO:0000313" key="9">
    <source>
        <dbReference type="EMBL" id="WKW15121.1"/>
    </source>
</evidence>
<dbReference type="GO" id="GO:0008137">
    <property type="term" value="F:NADH dehydrogenase (ubiquinone) activity"/>
    <property type="evidence" value="ECO:0007669"/>
    <property type="project" value="InterPro"/>
</dbReference>
<feature type="transmembrane region" description="Helical" evidence="5">
    <location>
        <begin position="413"/>
        <end position="434"/>
    </location>
</feature>
<protein>
    <recommendedName>
        <fullName evidence="5">NADH-quinone oxidoreductase subunit N</fullName>
        <ecNumber evidence="5">7.1.1.-</ecNumber>
    </recommendedName>
    <alternativeName>
        <fullName evidence="5">NADH dehydrogenase I subunit N</fullName>
    </alternativeName>
    <alternativeName>
        <fullName evidence="5">NDH-1 subunit N</fullName>
    </alternativeName>
</protein>
<feature type="transmembrane region" description="Helical" evidence="5">
    <location>
        <begin position="374"/>
        <end position="393"/>
    </location>
</feature>